<accession>A0A8I2YHL0</accession>
<organism evidence="1 2">
    <name type="scientific">Boletus reticuloceps</name>
    <dbReference type="NCBI Taxonomy" id="495285"/>
    <lineage>
        <taxon>Eukaryota</taxon>
        <taxon>Fungi</taxon>
        <taxon>Dikarya</taxon>
        <taxon>Basidiomycota</taxon>
        <taxon>Agaricomycotina</taxon>
        <taxon>Agaricomycetes</taxon>
        <taxon>Agaricomycetidae</taxon>
        <taxon>Boletales</taxon>
        <taxon>Boletineae</taxon>
        <taxon>Boletaceae</taxon>
        <taxon>Boletoideae</taxon>
        <taxon>Boletus</taxon>
    </lineage>
</organism>
<evidence type="ECO:0000313" key="2">
    <source>
        <dbReference type="Proteomes" id="UP000683000"/>
    </source>
</evidence>
<proteinExistence type="predicted"/>
<dbReference type="AlphaFoldDB" id="A0A8I2YHL0"/>
<sequence>MVGPNDWDSDHFADTVKSSSCLPSKGAKSKNPDSFFLGKISKPATVMDRHDRILLWYLLAIIDINCMDELNHAIQLLKPELLQSTSAKQKGSWKLAGFLEPEMAPKFGVSKITLSPSTFMLGHEWLKDPIVQLQSLQKQTNQTWLKNTQEAEVFFNAILSMVHPDLCKIGSASNESLAAATPPPRHTVGPLSIQGLTLLLTESLLLIEIEEKLQLIMIG</sequence>
<dbReference type="EMBL" id="JAGFBS010000028">
    <property type="protein sequence ID" value="KAG6372289.1"/>
    <property type="molecule type" value="Genomic_DNA"/>
</dbReference>
<reference evidence="1" key="1">
    <citation type="submission" date="2021-03" db="EMBL/GenBank/DDBJ databases">
        <title>Evolutionary innovations through gain and loss of genes in the ectomycorrhizal Boletales.</title>
        <authorList>
            <person name="Wu G."/>
            <person name="Miyauchi S."/>
            <person name="Morin E."/>
            <person name="Yang Z.-L."/>
            <person name="Xu J."/>
            <person name="Martin F.M."/>
        </authorList>
    </citation>
    <scope>NUCLEOTIDE SEQUENCE</scope>
    <source>
        <strain evidence="1">BR01</strain>
    </source>
</reference>
<dbReference type="Proteomes" id="UP000683000">
    <property type="component" value="Unassembled WGS sequence"/>
</dbReference>
<protein>
    <submittedName>
        <fullName evidence="1">Uncharacterized protein</fullName>
    </submittedName>
</protein>
<evidence type="ECO:0000313" key="1">
    <source>
        <dbReference type="EMBL" id="KAG6372289.1"/>
    </source>
</evidence>
<name>A0A8I2YHL0_9AGAM</name>
<comment type="caution">
    <text evidence="1">The sequence shown here is derived from an EMBL/GenBank/DDBJ whole genome shotgun (WGS) entry which is preliminary data.</text>
</comment>
<dbReference type="OrthoDB" id="2609426at2759"/>
<gene>
    <name evidence="1" type="ORF">JVT61DRAFT_7729</name>
</gene>
<keyword evidence="2" id="KW-1185">Reference proteome</keyword>